<dbReference type="Bgee" id="ENSGACG00000016849">
    <property type="expression patterns" value="Expressed in camera-type eye and 3 other cell types or tissues"/>
</dbReference>
<keyword evidence="4 14" id="KW-0812">Transmembrane</keyword>
<feature type="compositionally biased region" description="Low complexity" evidence="15">
    <location>
        <begin position="628"/>
        <end position="641"/>
    </location>
</feature>
<keyword evidence="6" id="KW-0333">Golgi apparatus</keyword>
<evidence type="ECO:0000256" key="3">
    <source>
        <dbReference type="ARBA" id="ARBA00022679"/>
    </source>
</evidence>
<evidence type="ECO:0000313" key="17">
    <source>
        <dbReference type="Ensembl" id="ENSGACP00000022253.2"/>
    </source>
</evidence>
<dbReference type="AlphaFoldDB" id="G3PXB4"/>
<dbReference type="Proteomes" id="UP000007635">
    <property type="component" value="Chromosome XIV"/>
</dbReference>
<keyword evidence="5 14" id="KW-1133">Transmembrane helix</keyword>
<evidence type="ECO:0000259" key="16">
    <source>
        <dbReference type="Pfam" id="PF01529"/>
    </source>
</evidence>
<reference evidence="17 18" key="1">
    <citation type="journal article" date="2021" name="G3 (Bethesda)">
        <title>Improved contiguity of the threespine stickleback genome using long-read sequencing.</title>
        <authorList>
            <person name="Nath S."/>
            <person name="Shaw D.E."/>
            <person name="White M.A."/>
        </authorList>
    </citation>
    <scope>NUCLEOTIDE SEQUENCE [LARGE SCALE GENOMIC DNA]</scope>
    <source>
        <strain evidence="17 18">Lake Benthic</strain>
    </source>
</reference>
<protein>
    <recommendedName>
        <fullName evidence="14">Palmitoyltransferase</fullName>
        <ecNumber evidence="14">2.3.1.225</ecNumber>
    </recommendedName>
</protein>
<evidence type="ECO:0000256" key="2">
    <source>
        <dbReference type="ARBA" id="ARBA00004653"/>
    </source>
</evidence>
<feature type="region of interest" description="Disordered" evidence="15">
    <location>
        <begin position="381"/>
        <end position="412"/>
    </location>
</feature>
<accession>G3PXB4</accession>
<evidence type="ECO:0000256" key="5">
    <source>
        <dbReference type="ARBA" id="ARBA00022989"/>
    </source>
</evidence>
<dbReference type="EC" id="2.3.1.225" evidence="14"/>
<dbReference type="GO" id="GO:0000139">
    <property type="term" value="C:Golgi membrane"/>
    <property type="evidence" value="ECO:0007669"/>
    <property type="project" value="UniProtKB-SubCell"/>
</dbReference>
<dbReference type="PANTHER" id="PTHR12349">
    <property type="entry name" value="ANKYRIN REPEAT AND LEM DOMAIN-CONTAINING PROTEIN 2"/>
    <property type="match status" value="1"/>
</dbReference>
<comment type="domain">
    <text evidence="14">The DHHC domain is required for palmitoyltransferase activity.</text>
</comment>
<feature type="region of interest" description="Disordered" evidence="15">
    <location>
        <begin position="565"/>
        <end position="662"/>
    </location>
</feature>
<keyword evidence="8 14" id="KW-0472">Membrane</keyword>
<feature type="compositionally biased region" description="Polar residues" evidence="15">
    <location>
        <begin position="612"/>
        <end position="624"/>
    </location>
</feature>
<proteinExistence type="inferred from homology"/>
<evidence type="ECO:0000256" key="8">
    <source>
        <dbReference type="ARBA" id="ARBA00023136"/>
    </source>
</evidence>
<feature type="compositionally biased region" description="Basic and acidic residues" evidence="15">
    <location>
        <begin position="335"/>
        <end position="345"/>
    </location>
</feature>
<reference evidence="17" key="3">
    <citation type="submission" date="2025-09" db="UniProtKB">
        <authorList>
            <consortium name="Ensembl"/>
        </authorList>
    </citation>
    <scope>IDENTIFICATION</scope>
</reference>
<evidence type="ECO:0000256" key="9">
    <source>
        <dbReference type="ARBA" id="ARBA00023139"/>
    </source>
</evidence>
<feature type="region of interest" description="Disordered" evidence="15">
    <location>
        <begin position="529"/>
        <end position="551"/>
    </location>
</feature>
<dbReference type="GO" id="GO:0031966">
    <property type="term" value="C:mitochondrial membrane"/>
    <property type="evidence" value="ECO:0007669"/>
    <property type="project" value="UniProtKB-SubCell"/>
</dbReference>
<evidence type="ECO:0000256" key="14">
    <source>
        <dbReference type="RuleBase" id="RU079119"/>
    </source>
</evidence>
<evidence type="ECO:0000256" key="11">
    <source>
        <dbReference type="ARBA" id="ARBA00023315"/>
    </source>
</evidence>
<feature type="region of interest" description="Disordered" evidence="15">
    <location>
        <begin position="298"/>
        <end position="369"/>
    </location>
</feature>
<comment type="similarity">
    <text evidence="12">Belongs to the DHHC palmitoyltransferase family. ERF2/ZDHHC9 subfamily.</text>
</comment>
<keyword evidence="7" id="KW-0496">Mitochondrion</keyword>
<comment type="subcellular location">
    <subcellularLocation>
        <location evidence="2">Golgi apparatus membrane</location>
        <topology evidence="2">Multi-pass membrane protein</topology>
    </subcellularLocation>
    <subcellularLocation>
        <location evidence="1">Mitochondrion membrane</location>
        <topology evidence="1">Multi-pass membrane protein</topology>
    </subcellularLocation>
</comment>
<evidence type="ECO:0000313" key="18">
    <source>
        <dbReference type="Proteomes" id="UP000007635"/>
    </source>
</evidence>
<keyword evidence="11 14" id="KW-0012">Acyltransferase</keyword>
<dbReference type="STRING" id="69293.ENSGACP00000022253"/>
<feature type="transmembrane region" description="Helical" evidence="14">
    <location>
        <begin position="148"/>
        <end position="172"/>
    </location>
</feature>
<feature type="transmembrane region" description="Helical" evidence="14">
    <location>
        <begin position="46"/>
        <end position="67"/>
    </location>
</feature>
<feature type="compositionally biased region" description="Polar residues" evidence="15">
    <location>
        <begin position="349"/>
        <end position="368"/>
    </location>
</feature>
<evidence type="ECO:0000256" key="7">
    <source>
        <dbReference type="ARBA" id="ARBA00023128"/>
    </source>
</evidence>
<dbReference type="GeneTree" id="ENSGT00940000158044"/>
<evidence type="ECO:0000256" key="10">
    <source>
        <dbReference type="ARBA" id="ARBA00023288"/>
    </source>
</evidence>
<keyword evidence="3 14" id="KW-0808">Transferase</keyword>
<feature type="transmembrane region" description="Helical" evidence="14">
    <location>
        <begin position="184"/>
        <end position="210"/>
    </location>
</feature>
<evidence type="ECO:0000256" key="4">
    <source>
        <dbReference type="ARBA" id="ARBA00022692"/>
    </source>
</evidence>
<name>G3PXB4_GASAC</name>
<dbReference type="InterPro" id="IPR001594">
    <property type="entry name" value="Palmitoyltrfase_DHHC"/>
</dbReference>
<reference evidence="17" key="2">
    <citation type="submission" date="2025-08" db="UniProtKB">
        <authorList>
            <consortium name="Ensembl"/>
        </authorList>
    </citation>
    <scope>IDENTIFICATION</scope>
</reference>
<dbReference type="PANTHER" id="PTHR12349:SF1">
    <property type="entry name" value="PALMITOYLTRANSFERASE ZDHHC8"/>
    <property type="match status" value="1"/>
</dbReference>
<dbReference type="GO" id="GO:0019706">
    <property type="term" value="F:protein-cysteine S-palmitoyltransferase activity"/>
    <property type="evidence" value="ECO:0007669"/>
    <property type="project" value="UniProtKB-EC"/>
</dbReference>
<keyword evidence="10" id="KW-0449">Lipoprotein</keyword>
<evidence type="ECO:0000256" key="1">
    <source>
        <dbReference type="ARBA" id="ARBA00004225"/>
    </source>
</evidence>
<keyword evidence="9" id="KW-0564">Palmitate</keyword>
<dbReference type="PROSITE" id="PS50216">
    <property type="entry name" value="DHHC"/>
    <property type="match status" value="1"/>
</dbReference>
<evidence type="ECO:0000256" key="13">
    <source>
        <dbReference type="ARBA" id="ARBA00047790"/>
    </source>
</evidence>
<evidence type="ECO:0000256" key="6">
    <source>
        <dbReference type="ARBA" id="ARBA00023034"/>
    </source>
</evidence>
<feature type="compositionally biased region" description="Low complexity" evidence="15">
    <location>
        <begin position="566"/>
        <end position="604"/>
    </location>
</feature>
<sequence length="662" mass="72526">MPFGGADSLKPSAFIPVCTAACLLVGSTSLFFVFTCPWLAVNISPAVPPCCAILFLFVLANFTMATFMDAGVLPMANEDEDKDDEFRAPLYKNVDVKGVQVRMKWCASCHFYRPPRCSHCSVCDHCVEDFDHHCPWVNNCIGRRNYRYFFLFLLSLTFHMIGVFSFGLIYVLHHMDELWKLHCTVTLVVISISGLFLLPVLGLTGFHFYLVSRGRTTNEQVTGKFQGGVNPFTRGCCNNLEYLVCSPISPKYTARPRNKAVIHVQPPFLRPEIDRQRQMKVRDNGTQRQDLQNKLSDIKQMNTPPPLPPKPDHSPPKSQLAVVDGTTSEQQGSDKGPDVRSELQKSPRRSSQPAGLPVQTNTISTSMQLNSLTLNSRSLTLKHGNRHGSKSQLPAMRGDGMGSNPPPGIISSSSLLANQSSSVSYDNLINPSDPPFLPQRGAPPVGYHPHFLAMGMDGSVLQRPPPRGYNKTSQGLRDGLCDLASQGLTPQKTAPVRYDNFSKTIMASIHERREVEERDRMLRLQARSQALYDNTRPPGSRGPTPPAYGSREFLMSTGILGYGMRTSPLSSSSTSSLTRGPKTSSSPLQSSSSSSLQSKGRSSSPAYCPPDRQTQPLPSSTSTLPRLASSSTPAYASYATAKRSSLPYSSEGKDAVALGALK</sequence>
<organism evidence="17 18">
    <name type="scientific">Gasterosteus aculeatus aculeatus</name>
    <name type="common">three-spined stickleback</name>
    <dbReference type="NCBI Taxonomy" id="481459"/>
    <lineage>
        <taxon>Eukaryota</taxon>
        <taxon>Metazoa</taxon>
        <taxon>Chordata</taxon>
        <taxon>Craniata</taxon>
        <taxon>Vertebrata</taxon>
        <taxon>Euteleostomi</taxon>
        <taxon>Actinopterygii</taxon>
        <taxon>Neopterygii</taxon>
        <taxon>Teleostei</taxon>
        <taxon>Neoteleostei</taxon>
        <taxon>Acanthomorphata</taxon>
        <taxon>Eupercaria</taxon>
        <taxon>Perciformes</taxon>
        <taxon>Cottioidei</taxon>
        <taxon>Gasterosteales</taxon>
        <taxon>Gasterosteidae</taxon>
        <taxon>Gasterosteus</taxon>
    </lineage>
</organism>
<comment type="catalytic activity">
    <reaction evidence="13">
        <text>L-cysteinyl-[protein] + hexadecanoyl-CoA = S-hexadecanoyl-L-cysteinyl-[protein] + CoA</text>
        <dbReference type="Rhea" id="RHEA:36683"/>
        <dbReference type="Rhea" id="RHEA-COMP:10131"/>
        <dbReference type="Rhea" id="RHEA-COMP:11032"/>
        <dbReference type="ChEBI" id="CHEBI:29950"/>
        <dbReference type="ChEBI" id="CHEBI:57287"/>
        <dbReference type="ChEBI" id="CHEBI:57379"/>
        <dbReference type="ChEBI" id="CHEBI:74151"/>
        <dbReference type="EC" id="2.3.1.225"/>
    </reaction>
    <physiologicalReaction direction="left-to-right" evidence="13">
        <dbReference type="Rhea" id="RHEA:36684"/>
    </physiologicalReaction>
</comment>
<keyword evidence="18" id="KW-1185">Reference proteome</keyword>
<dbReference type="InParanoid" id="G3PXB4"/>
<evidence type="ECO:0000256" key="15">
    <source>
        <dbReference type="SAM" id="MobiDB-lite"/>
    </source>
</evidence>
<feature type="transmembrane region" description="Helical" evidence="14">
    <location>
        <begin position="12"/>
        <end position="40"/>
    </location>
</feature>
<evidence type="ECO:0000256" key="12">
    <source>
        <dbReference type="ARBA" id="ARBA00023463"/>
    </source>
</evidence>
<feature type="domain" description="Palmitoyltransferase DHHC" evidence="16">
    <location>
        <begin position="102"/>
        <end position="222"/>
    </location>
</feature>
<dbReference type="Ensembl" id="ENSGACT00000022295.2">
    <property type="protein sequence ID" value="ENSGACP00000022253.2"/>
    <property type="gene ID" value="ENSGACG00000016849.2"/>
</dbReference>
<dbReference type="OMA" id="KYTARPC"/>
<dbReference type="Pfam" id="PF01529">
    <property type="entry name" value="DHHC"/>
    <property type="match status" value="1"/>
</dbReference>
<dbReference type="eggNOG" id="KOG1311">
    <property type="taxonomic scope" value="Eukaryota"/>
</dbReference>